<dbReference type="PANTHER" id="PTHR34721:SF3">
    <property type="entry name" value="ACTIVIN_RECP DOMAIN-CONTAINING PROTEIN-RELATED"/>
    <property type="match status" value="1"/>
</dbReference>
<feature type="signal peptide" evidence="1">
    <location>
        <begin position="1"/>
        <end position="21"/>
    </location>
</feature>
<evidence type="ECO:0000256" key="1">
    <source>
        <dbReference type="SAM" id="SignalP"/>
    </source>
</evidence>
<keyword evidence="1" id="KW-0732">Signal</keyword>
<dbReference type="SUPFAM" id="SSF57302">
    <property type="entry name" value="Snake toxin-like"/>
    <property type="match status" value="1"/>
</dbReference>
<evidence type="ECO:0000313" key="3">
    <source>
        <dbReference type="WBParaSite" id="L893_g22569.t1"/>
    </source>
</evidence>
<reference evidence="3" key="1">
    <citation type="submission" date="2016-11" db="UniProtKB">
        <authorList>
            <consortium name="WormBaseParasite"/>
        </authorList>
    </citation>
    <scope>IDENTIFICATION</scope>
</reference>
<feature type="chain" id="PRO_5009312995" evidence="1">
    <location>
        <begin position="22"/>
        <end position="140"/>
    </location>
</feature>
<evidence type="ECO:0000313" key="2">
    <source>
        <dbReference type="Proteomes" id="UP000095287"/>
    </source>
</evidence>
<name>A0A1I7Z4P0_9BILA</name>
<dbReference type="InterPro" id="IPR045860">
    <property type="entry name" value="Snake_toxin-like_sf"/>
</dbReference>
<dbReference type="AlphaFoldDB" id="A0A1I7Z4P0"/>
<dbReference type="Gene3D" id="2.10.60.10">
    <property type="entry name" value="CD59"/>
    <property type="match status" value="1"/>
</dbReference>
<accession>A0A1I7Z4P0</accession>
<dbReference type="WBParaSite" id="L893_g22569.t1">
    <property type="protein sequence ID" value="L893_g22569.t1"/>
    <property type="gene ID" value="L893_g22569"/>
</dbReference>
<dbReference type="PANTHER" id="PTHR34721">
    <property type="entry name" value="PROTEIN CBG09734"/>
    <property type="match status" value="1"/>
</dbReference>
<proteinExistence type="predicted"/>
<dbReference type="Proteomes" id="UP000095287">
    <property type="component" value="Unplaced"/>
</dbReference>
<organism evidence="2 3">
    <name type="scientific">Steinernema glaseri</name>
    <dbReference type="NCBI Taxonomy" id="37863"/>
    <lineage>
        <taxon>Eukaryota</taxon>
        <taxon>Metazoa</taxon>
        <taxon>Ecdysozoa</taxon>
        <taxon>Nematoda</taxon>
        <taxon>Chromadorea</taxon>
        <taxon>Rhabditida</taxon>
        <taxon>Tylenchina</taxon>
        <taxon>Panagrolaimomorpha</taxon>
        <taxon>Strongyloidoidea</taxon>
        <taxon>Steinernematidae</taxon>
        <taxon>Steinernema</taxon>
    </lineage>
</organism>
<protein>
    <submittedName>
        <fullName evidence="3">Activin_recp domain-containing protein</fullName>
    </submittedName>
</protein>
<keyword evidence="2" id="KW-1185">Reference proteome</keyword>
<sequence>MKATFVVGIAVLVALPLFVAALKCHVYEHSPMREMKEDPKTDECVGGDKYCVSVTGQYKNGTTIVLDACESSSILADYGFFPPTICAHDLSYFTPNNLTQTQLKVVCCTGDDCNSAVLARVSSMLFFCYAMLSHTARMKR</sequence>